<dbReference type="OrthoDB" id="7859621at2759"/>
<dbReference type="STRING" id="983967.A0A1E4T5T4"/>
<feature type="region of interest" description="Disordered" evidence="6">
    <location>
        <begin position="1"/>
        <end position="43"/>
    </location>
</feature>
<evidence type="ECO:0000256" key="3">
    <source>
        <dbReference type="ARBA" id="ARBA00022692"/>
    </source>
</evidence>
<evidence type="ECO:0000256" key="1">
    <source>
        <dbReference type="ARBA" id="ARBA00004141"/>
    </source>
</evidence>
<keyword evidence="4 7" id="KW-1133">Transmembrane helix</keyword>
<dbReference type="Pfam" id="PF02077">
    <property type="entry name" value="SURF4"/>
    <property type="match status" value="1"/>
</dbReference>
<evidence type="ECO:0000313" key="9">
    <source>
        <dbReference type="Proteomes" id="UP000094801"/>
    </source>
</evidence>
<keyword evidence="9" id="KW-1185">Reference proteome</keyword>
<proteinExistence type="inferred from homology"/>
<dbReference type="Proteomes" id="UP000094801">
    <property type="component" value="Unassembled WGS sequence"/>
</dbReference>
<feature type="transmembrane region" description="Helical" evidence="7">
    <location>
        <begin position="127"/>
        <end position="149"/>
    </location>
</feature>
<keyword evidence="3 7" id="KW-0812">Transmembrane</keyword>
<organism evidence="8 9">
    <name type="scientific">[Candida] arabinofermentans NRRL YB-2248</name>
    <dbReference type="NCBI Taxonomy" id="983967"/>
    <lineage>
        <taxon>Eukaryota</taxon>
        <taxon>Fungi</taxon>
        <taxon>Dikarya</taxon>
        <taxon>Ascomycota</taxon>
        <taxon>Saccharomycotina</taxon>
        <taxon>Pichiomycetes</taxon>
        <taxon>Pichiales</taxon>
        <taxon>Pichiaceae</taxon>
        <taxon>Ogataea</taxon>
        <taxon>Ogataea/Candida clade</taxon>
    </lineage>
</organism>
<keyword evidence="5 7" id="KW-0472">Membrane</keyword>
<dbReference type="AlphaFoldDB" id="A0A1E4T5T4"/>
<name>A0A1E4T5T4_9ASCO</name>
<evidence type="ECO:0000313" key="8">
    <source>
        <dbReference type="EMBL" id="ODV87119.1"/>
    </source>
</evidence>
<feature type="transmembrane region" description="Helical" evidence="7">
    <location>
        <begin position="272"/>
        <end position="291"/>
    </location>
</feature>
<comment type="subcellular location">
    <subcellularLocation>
        <location evidence="1">Membrane</location>
        <topology evidence="1">Multi-pass membrane protein</topology>
    </subcellularLocation>
</comment>
<dbReference type="InterPro" id="IPR002995">
    <property type="entry name" value="Surf4"/>
</dbReference>
<sequence length="335" mass="37849">MSFRGSQFPNNNKNGFPIGGAGGQSHHQYGNGGNGSGSGSSSASPSAFLDSIARMIPNDNPHVIKFEKFSKKIEDLIDQYLGVCKPYVPFIGRFLIVATFLEDSLRITTQWKEQVYYLATYRHLYEWFVKLFLFANIICMLSGATLVFLRKKPEIATILLSSIVLLQGFVYGLFFEPVFFLRNLSVIGGLLLALSDSLVTDKRSLLMPGLPMMESKDNKKYFLLAGRIMLIVLFLAFTLTIKWTFTSFFIILIGLISCLSIVVGYKTKFSASLLTFLLTIYNILTNHYWVYGYKDTRRDYLRYEFFQTLSIVGGLLLIVDTGAGELSVDEKKKIY</sequence>
<feature type="transmembrane region" description="Helical" evidence="7">
    <location>
        <begin position="156"/>
        <end position="174"/>
    </location>
</feature>
<evidence type="ECO:0000256" key="6">
    <source>
        <dbReference type="SAM" id="MobiDB-lite"/>
    </source>
</evidence>
<protein>
    <submittedName>
        <fullName evidence="8">Uncharacterized protein</fullName>
    </submittedName>
</protein>
<evidence type="ECO:0000256" key="7">
    <source>
        <dbReference type="SAM" id="Phobius"/>
    </source>
</evidence>
<comment type="similarity">
    <text evidence="2">Belongs to the SURF4 family.</text>
</comment>
<evidence type="ECO:0000256" key="2">
    <source>
        <dbReference type="ARBA" id="ARBA00006945"/>
    </source>
</evidence>
<dbReference type="EMBL" id="KV453848">
    <property type="protein sequence ID" value="ODV87119.1"/>
    <property type="molecule type" value="Genomic_DNA"/>
</dbReference>
<evidence type="ECO:0000256" key="4">
    <source>
        <dbReference type="ARBA" id="ARBA00022989"/>
    </source>
</evidence>
<dbReference type="GO" id="GO:0016020">
    <property type="term" value="C:membrane"/>
    <property type="evidence" value="ECO:0007669"/>
    <property type="project" value="UniProtKB-SubCell"/>
</dbReference>
<dbReference type="PROSITE" id="PS01339">
    <property type="entry name" value="SURF4"/>
    <property type="match status" value="1"/>
</dbReference>
<feature type="compositionally biased region" description="Polar residues" evidence="6">
    <location>
        <begin position="1"/>
        <end position="14"/>
    </location>
</feature>
<feature type="transmembrane region" description="Helical" evidence="7">
    <location>
        <begin position="221"/>
        <end position="241"/>
    </location>
</feature>
<feature type="transmembrane region" description="Helical" evidence="7">
    <location>
        <begin position="303"/>
        <end position="323"/>
    </location>
</feature>
<gene>
    <name evidence="8" type="ORF">CANARDRAFT_21090</name>
</gene>
<accession>A0A1E4T5T4</accession>
<feature type="transmembrane region" description="Helical" evidence="7">
    <location>
        <begin position="247"/>
        <end position="265"/>
    </location>
</feature>
<reference evidence="9" key="1">
    <citation type="submission" date="2016-04" db="EMBL/GenBank/DDBJ databases">
        <title>Comparative genomics of biotechnologically important yeasts.</title>
        <authorList>
            <consortium name="DOE Joint Genome Institute"/>
            <person name="Riley R."/>
            <person name="Haridas S."/>
            <person name="Wolfe K.H."/>
            <person name="Lopes M.R."/>
            <person name="Hittinger C.T."/>
            <person name="Goker M."/>
            <person name="Salamov A."/>
            <person name="Wisecaver J."/>
            <person name="Long T.M."/>
            <person name="Aerts A.L."/>
            <person name="Barry K."/>
            <person name="Choi C."/>
            <person name="Clum A."/>
            <person name="Coughlan A.Y."/>
            <person name="Deshpande S."/>
            <person name="Douglass A.P."/>
            <person name="Hanson S.J."/>
            <person name="Klenk H.-P."/>
            <person name="Labutti K."/>
            <person name="Lapidus A."/>
            <person name="Lindquist E."/>
            <person name="Lipzen A."/>
            <person name="Meier-Kolthoff J.P."/>
            <person name="Ohm R.A."/>
            <person name="Otillar R.P."/>
            <person name="Pangilinan J."/>
            <person name="Peng Y."/>
            <person name="Rokas A."/>
            <person name="Rosa C.A."/>
            <person name="Scheuner C."/>
            <person name="Sibirny A.A."/>
            <person name="Slot J.C."/>
            <person name="Stielow J.B."/>
            <person name="Sun H."/>
            <person name="Kurtzman C.P."/>
            <person name="Blackwell M."/>
            <person name="Grigoriev I.V."/>
            <person name="Jeffries T.W."/>
        </authorList>
    </citation>
    <scope>NUCLEOTIDE SEQUENCE [LARGE SCALE GENOMIC DNA]</scope>
    <source>
        <strain evidence="9">NRRL YB-2248</strain>
    </source>
</reference>
<evidence type="ECO:0000256" key="5">
    <source>
        <dbReference type="ARBA" id="ARBA00023136"/>
    </source>
</evidence>